<dbReference type="SUPFAM" id="SSF75138">
    <property type="entry name" value="HprK N-terminal domain-like"/>
    <property type="match status" value="1"/>
</dbReference>
<dbReference type="InterPro" id="IPR036388">
    <property type="entry name" value="WH-like_DNA-bd_sf"/>
</dbReference>
<dbReference type="SMART" id="SM00116">
    <property type="entry name" value="CBS"/>
    <property type="match status" value="2"/>
</dbReference>
<comment type="caution">
    <text evidence="4">The sequence shown here is derived from an EMBL/GenBank/DDBJ whole genome shotgun (WGS) entry which is preliminary data.</text>
</comment>
<dbReference type="PANTHER" id="PTHR43080">
    <property type="entry name" value="CBS DOMAIN-CONTAINING PROTEIN CBSX3, MITOCHONDRIAL"/>
    <property type="match status" value="1"/>
</dbReference>
<dbReference type="Pfam" id="PF00571">
    <property type="entry name" value="CBS"/>
    <property type="match status" value="1"/>
</dbReference>
<dbReference type="PROSITE" id="PS51371">
    <property type="entry name" value="CBS"/>
    <property type="match status" value="2"/>
</dbReference>
<feature type="domain" description="CBS" evidence="3">
    <location>
        <begin position="263"/>
        <end position="319"/>
    </location>
</feature>
<evidence type="ECO:0000256" key="1">
    <source>
        <dbReference type="ARBA" id="ARBA00023122"/>
    </source>
</evidence>
<sequence>MDIHEEALTKHELLLQYIEGLKIGSKISVRKLAKELHVSEGTAYRAVKEAENIGYVMTKDRIGTIRVDKASRRHMSEQLTYEEVVKIVGGHVLGGSKGLVKPLHKYVIGAMELEDMIGYIDAGSLLIVGNRESAHRLALKQGAGILITGGFDASREVKLIADALDLPIISSKHDTFTVATLINRAIYDRLIKKKIMLIEDIVSLDAKVNALKAQSTIRDFQLMRDTTGQSRFPVIDEWNHVIGMITSKDISGLSPDSTIDKHYTRSPITVSMSTSLASAAHMMAWEGIEVLPIVDRNRKLISTASRKQVLQALRDAQKLPQLGETFDDLIWSHFEEDRDDSNRLFFRGVITPQMSSHIGTLSKGVFSTIVTQAAYRAIRDLPRGDHVVENMTVYFLRPVPIEKEIVVRVEMIEVSRRFCKLDVKVSQDDQIVCKAMVTAQAFDGA</sequence>
<organism evidence="4 5">
    <name type="scientific">Paenibacillus selenitireducens</name>
    <dbReference type="NCBI Taxonomy" id="1324314"/>
    <lineage>
        <taxon>Bacteria</taxon>
        <taxon>Bacillati</taxon>
        <taxon>Bacillota</taxon>
        <taxon>Bacilli</taxon>
        <taxon>Bacillales</taxon>
        <taxon>Paenibacillaceae</taxon>
        <taxon>Paenibacillus</taxon>
    </lineage>
</organism>
<evidence type="ECO:0000313" key="4">
    <source>
        <dbReference type="EMBL" id="OPA80871.1"/>
    </source>
</evidence>
<dbReference type="Gene3D" id="3.40.1390.20">
    <property type="entry name" value="HprK N-terminal domain-like"/>
    <property type="match status" value="1"/>
</dbReference>
<dbReference type="Pfam" id="PF13622">
    <property type="entry name" value="4HBT_3"/>
    <property type="match status" value="1"/>
</dbReference>
<dbReference type="EMBL" id="MSZX01000001">
    <property type="protein sequence ID" value="OPA80871.1"/>
    <property type="molecule type" value="Genomic_DNA"/>
</dbReference>
<name>A0A1T2XLZ1_9BACL</name>
<protein>
    <recommendedName>
        <fullName evidence="3">CBS domain-containing protein</fullName>
    </recommendedName>
</protein>
<dbReference type="SUPFAM" id="SSF46785">
    <property type="entry name" value="Winged helix' DNA-binding domain"/>
    <property type="match status" value="1"/>
</dbReference>
<dbReference type="Gene3D" id="3.10.580.10">
    <property type="entry name" value="CBS-domain"/>
    <property type="match status" value="1"/>
</dbReference>
<dbReference type="InterPro" id="IPR046342">
    <property type="entry name" value="CBS_dom_sf"/>
</dbReference>
<keyword evidence="5" id="KW-1185">Reference proteome</keyword>
<evidence type="ECO:0000313" key="5">
    <source>
        <dbReference type="Proteomes" id="UP000190188"/>
    </source>
</evidence>
<dbReference type="SUPFAM" id="SSF54637">
    <property type="entry name" value="Thioesterase/thiol ester dehydrase-isomerase"/>
    <property type="match status" value="1"/>
</dbReference>
<feature type="domain" description="CBS" evidence="3">
    <location>
        <begin position="197"/>
        <end position="261"/>
    </location>
</feature>
<dbReference type="SUPFAM" id="SSF54631">
    <property type="entry name" value="CBS-domain pair"/>
    <property type="match status" value="1"/>
</dbReference>
<dbReference type="InterPro" id="IPR000644">
    <property type="entry name" value="CBS_dom"/>
</dbReference>
<dbReference type="InterPro" id="IPR028979">
    <property type="entry name" value="Ser_kin/Pase_Hpr-like_N_sf"/>
</dbReference>
<proteinExistence type="predicted"/>
<dbReference type="PANTHER" id="PTHR43080:SF2">
    <property type="entry name" value="CBS DOMAIN-CONTAINING PROTEIN"/>
    <property type="match status" value="1"/>
</dbReference>
<accession>A0A1T2XLZ1</accession>
<dbReference type="AlphaFoldDB" id="A0A1T2XLZ1"/>
<dbReference type="InterPro" id="IPR029069">
    <property type="entry name" value="HotDog_dom_sf"/>
</dbReference>
<dbReference type="InterPro" id="IPR036390">
    <property type="entry name" value="WH_DNA-bd_sf"/>
</dbReference>
<dbReference type="STRING" id="1324314.BVG16_00530"/>
<dbReference type="Gene3D" id="3.10.129.10">
    <property type="entry name" value="Hotdog Thioesterase"/>
    <property type="match status" value="1"/>
</dbReference>
<dbReference type="CDD" id="cd04596">
    <property type="entry name" value="CBS_pair_DRTGG_assoc"/>
    <property type="match status" value="1"/>
</dbReference>
<dbReference type="InterPro" id="IPR051257">
    <property type="entry name" value="Diverse_CBS-Domain"/>
</dbReference>
<dbReference type="RefSeq" id="WP_078496579.1">
    <property type="nucleotide sequence ID" value="NZ_MSZX01000001.1"/>
</dbReference>
<evidence type="ECO:0000256" key="2">
    <source>
        <dbReference type="PROSITE-ProRule" id="PRU00703"/>
    </source>
</evidence>
<dbReference type="Pfam" id="PF07085">
    <property type="entry name" value="DRTGG"/>
    <property type="match status" value="1"/>
</dbReference>
<dbReference type="OrthoDB" id="1790451at2"/>
<dbReference type="Proteomes" id="UP000190188">
    <property type="component" value="Unassembled WGS sequence"/>
</dbReference>
<evidence type="ECO:0000259" key="3">
    <source>
        <dbReference type="PROSITE" id="PS51371"/>
    </source>
</evidence>
<keyword evidence="1 2" id="KW-0129">CBS domain</keyword>
<dbReference type="Gene3D" id="1.10.10.10">
    <property type="entry name" value="Winged helix-like DNA-binding domain superfamily/Winged helix DNA-binding domain"/>
    <property type="match status" value="1"/>
</dbReference>
<dbReference type="InterPro" id="IPR010766">
    <property type="entry name" value="DRTGG"/>
</dbReference>
<reference evidence="4 5" key="1">
    <citation type="submission" date="2017-01" db="EMBL/GenBank/DDBJ databases">
        <title>Genome analysis of Paenibacillus selenitrireducens ES3-24.</title>
        <authorList>
            <person name="Xu D."/>
            <person name="Yao R."/>
            <person name="Zheng S."/>
        </authorList>
    </citation>
    <scope>NUCLEOTIDE SEQUENCE [LARGE SCALE GENOMIC DNA]</scope>
    <source>
        <strain evidence="4 5">ES3-24</strain>
    </source>
</reference>
<gene>
    <name evidence="4" type="ORF">BVG16_00530</name>
</gene>
<dbReference type="InterPro" id="IPR049449">
    <property type="entry name" value="TesB_ACOT8-like_N"/>
</dbReference>